<reference evidence="2" key="1">
    <citation type="submission" date="2021-05" db="EMBL/GenBank/DDBJ databases">
        <title>The genome of the haptophyte Pavlova lutheri (Diacronema luteri, Pavlovales) - a model for lipid biosynthesis in eukaryotic algae.</title>
        <authorList>
            <person name="Hulatt C.J."/>
            <person name="Posewitz M.C."/>
        </authorList>
    </citation>
    <scope>NUCLEOTIDE SEQUENCE</scope>
    <source>
        <strain evidence="2">NIVA-4/92</strain>
    </source>
</reference>
<feature type="region of interest" description="Disordered" evidence="1">
    <location>
        <begin position="39"/>
        <end position="79"/>
    </location>
</feature>
<dbReference type="InterPro" id="IPR019240">
    <property type="entry name" value="DUF2196"/>
</dbReference>
<protein>
    <recommendedName>
        <fullName evidence="4">YwbE family protein</fullName>
    </recommendedName>
</protein>
<accession>A0A8J5XDN3</accession>
<gene>
    <name evidence="2" type="ORF">KFE25_012917</name>
</gene>
<dbReference type="AlphaFoldDB" id="A0A8J5XDN3"/>
<evidence type="ECO:0000256" key="1">
    <source>
        <dbReference type="SAM" id="MobiDB-lite"/>
    </source>
</evidence>
<name>A0A8J5XDN3_DIALT</name>
<evidence type="ECO:0000313" key="3">
    <source>
        <dbReference type="Proteomes" id="UP000751190"/>
    </source>
</evidence>
<dbReference type="EMBL" id="JAGTXO010000048">
    <property type="protein sequence ID" value="KAG8458719.1"/>
    <property type="molecule type" value="Genomic_DNA"/>
</dbReference>
<evidence type="ECO:0008006" key="4">
    <source>
        <dbReference type="Google" id="ProtNLM"/>
    </source>
</evidence>
<dbReference type="PANTHER" id="PTHR40069">
    <property type="entry name" value="YWBE PROTEIN"/>
    <property type="match status" value="1"/>
</dbReference>
<keyword evidence="3" id="KW-1185">Reference proteome</keyword>
<dbReference type="NCBIfam" id="TIGR03833">
    <property type="entry name" value="YwbE family protein"/>
    <property type="match status" value="1"/>
</dbReference>
<dbReference type="OrthoDB" id="20105at2759"/>
<proteinExistence type="predicted"/>
<comment type="caution">
    <text evidence="2">The sequence shown here is derived from an EMBL/GenBank/DDBJ whole genome shotgun (WGS) entry which is preliminary data.</text>
</comment>
<dbReference type="Proteomes" id="UP000751190">
    <property type="component" value="Unassembled WGS sequence"/>
</dbReference>
<dbReference type="PANTHER" id="PTHR40069:SF1">
    <property type="entry name" value="YWBE PROTEIN"/>
    <property type="match status" value="1"/>
</dbReference>
<sequence>MVDVVPSHAASYMSPQYVQMRTASGRIYRMPVVGGAAPGDRLRARSAAGAQGDAHKRSAPLAPRGPQEASPADATMCERETPIAAVRASALQAHAQAATRPSSDAQTRARIRPGARVAVVQKEHQPTGELTTGVVSQILTGSAHHPRGVKVRLVSGLVGRVQRVLPGGQD</sequence>
<dbReference type="Pfam" id="PF09962">
    <property type="entry name" value="DUF2196"/>
    <property type="match status" value="1"/>
</dbReference>
<organism evidence="2 3">
    <name type="scientific">Diacronema lutheri</name>
    <name type="common">Unicellular marine alga</name>
    <name type="synonym">Monochrysis lutheri</name>
    <dbReference type="NCBI Taxonomy" id="2081491"/>
    <lineage>
        <taxon>Eukaryota</taxon>
        <taxon>Haptista</taxon>
        <taxon>Haptophyta</taxon>
        <taxon>Pavlovophyceae</taxon>
        <taxon>Pavlovales</taxon>
        <taxon>Pavlovaceae</taxon>
        <taxon>Diacronema</taxon>
    </lineage>
</organism>
<evidence type="ECO:0000313" key="2">
    <source>
        <dbReference type="EMBL" id="KAG8458719.1"/>
    </source>
</evidence>